<evidence type="ECO:0000313" key="2">
    <source>
        <dbReference type="EMBL" id="RAW17410.1"/>
    </source>
</evidence>
<comment type="caution">
    <text evidence="2">The sequence shown here is derived from an EMBL/GenBank/DDBJ whole genome shotgun (WGS) entry which is preliminary data.</text>
</comment>
<organism evidence="2 3">
    <name type="scientific">Phytoactinopolyspora halophila</name>
    <dbReference type="NCBI Taxonomy" id="1981511"/>
    <lineage>
        <taxon>Bacteria</taxon>
        <taxon>Bacillati</taxon>
        <taxon>Actinomycetota</taxon>
        <taxon>Actinomycetes</taxon>
        <taxon>Jiangellales</taxon>
        <taxon>Jiangellaceae</taxon>
        <taxon>Phytoactinopolyspora</taxon>
    </lineage>
</organism>
<gene>
    <name evidence="2" type="ORF">DPM12_05150</name>
</gene>
<dbReference type="AlphaFoldDB" id="A0A329QYF3"/>
<reference evidence="2 3" key="1">
    <citation type="submission" date="2018-06" db="EMBL/GenBank/DDBJ databases">
        <title>Phytoactinopolyspora halophila sp. nov., a novel halophilic actinomycete isolated from a saline soil in China.</title>
        <authorList>
            <person name="Tang S.-K."/>
        </authorList>
    </citation>
    <scope>NUCLEOTIDE SEQUENCE [LARGE SCALE GENOMIC DNA]</scope>
    <source>
        <strain evidence="2 3">YIM 96934</strain>
    </source>
</reference>
<dbReference type="EMBL" id="QMIG01000003">
    <property type="protein sequence ID" value="RAW17410.1"/>
    <property type="molecule type" value="Genomic_DNA"/>
</dbReference>
<feature type="compositionally biased region" description="Pro residues" evidence="1">
    <location>
        <begin position="267"/>
        <end position="280"/>
    </location>
</feature>
<keyword evidence="3" id="KW-1185">Reference proteome</keyword>
<evidence type="ECO:0000256" key="1">
    <source>
        <dbReference type="SAM" id="MobiDB-lite"/>
    </source>
</evidence>
<name>A0A329QYF3_9ACTN</name>
<feature type="compositionally biased region" description="Acidic residues" evidence="1">
    <location>
        <begin position="281"/>
        <end position="302"/>
    </location>
</feature>
<feature type="region of interest" description="Disordered" evidence="1">
    <location>
        <begin position="261"/>
        <end position="313"/>
    </location>
</feature>
<dbReference type="Proteomes" id="UP000250462">
    <property type="component" value="Unassembled WGS sequence"/>
</dbReference>
<evidence type="ECO:0000313" key="3">
    <source>
        <dbReference type="Proteomes" id="UP000250462"/>
    </source>
</evidence>
<dbReference type="RefSeq" id="WP_112257229.1">
    <property type="nucleotide sequence ID" value="NZ_QMIG01000003.1"/>
</dbReference>
<feature type="region of interest" description="Disordered" evidence="1">
    <location>
        <begin position="9"/>
        <end position="28"/>
    </location>
</feature>
<proteinExistence type="predicted"/>
<protein>
    <submittedName>
        <fullName evidence="2">Uncharacterized protein</fullName>
    </submittedName>
</protein>
<accession>A0A329QYF3</accession>
<dbReference type="OrthoDB" id="4447971at2"/>
<sequence length="423" mass="44574">MAKGALWKFRRKKADREPSSATRDTPVMPEDAVPLRQLLGVATLTPAQAALLARDVIGGVEALRRLGPDGVVFDTGSVRLTSSGHVGFAPMWYDGSQRASDAAAALLDELIGNVRNGSAQRRDAVSHIERLGDANGNLTSLANRVNEVAAELLNGEAGPRVRHVRRGLGALVTASLGLERGSEDAARRPEVIQPAPAPAVMPRITKLPRSQRMPRRRIFHSRRRGRGWKVPLAAAVAAAVVVAGWWGAPRVWAELEDGWDELFGASNPPPTEIDPVSPPPESEDDDGEAGEGDGDTTDDESALADVEPPAPESAGAINEVSLEAADGTCEADQPCPVRVEVDLEPAASSRQVTWSFDVVDRCGEDVATQPGVTVTAQAGWTSVWGDSQVDVPSGTALAIMAVTESPANASSSPLLIPEDDGTC</sequence>